<organism evidence="6 7">
    <name type="scientific">Natranaerobius trueperi</name>
    <dbReference type="NCBI Taxonomy" id="759412"/>
    <lineage>
        <taxon>Bacteria</taxon>
        <taxon>Bacillati</taxon>
        <taxon>Bacillota</taxon>
        <taxon>Clostridia</taxon>
        <taxon>Natranaerobiales</taxon>
        <taxon>Natranaerobiaceae</taxon>
        <taxon>Natranaerobius</taxon>
    </lineage>
</organism>
<feature type="site" description="Increases basicity of active site His" evidence="3">
    <location>
        <position position="139"/>
    </location>
</feature>
<dbReference type="Gene3D" id="3.40.50.20">
    <property type="match status" value="1"/>
</dbReference>
<dbReference type="CDD" id="cd03360">
    <property type="entry name" value="LbH_AT_putative"/>
    <property type="match status" value="1"/>
</dbReference>
<keyword evidence="1 6" id="KW-0808">Transferase</keyword>
<evidence type="ECO:0000256" key="1">
    <source>
        <dbReference type="ARBA" id="ARBA00022679"/>
    </source>
</evidence>
<name>A0A226BW49_9FIRM</name>
<keyword evidence="2" id="KW-0677">Repeat</keyword>
<evidence type="ECO:0000256" key="3">
    <source>
        <dbReference type="PIRSR" id="PIRSR620019-1"/>
    </source>
</evidence>
<keyword evidence="7" id="KW-1185">Reference proteome</keyword>
<dbReference type="InterPro" id="IPR020019">
    <property type="entry name" value="AcTrfase_PglD-like"/>
</dbReference>
<dbReference type="Proteomes" id="UP000214588">
    <property type="component" value="Unassembled WGS sequence"/>
</dbReference>
<dbReference type="Pfam" id="PF17836">
    <property type="entry name" value="PglD_N"/>
    <property type="match status" value="1"/>
</dbReference>
<feature type="domain" description="PglD N-terminal" evidence="5">
    <location>
        <begin position="6"/>
        <end position="82"/>
    </location>
</feature>
<comment type="caution">
    <text evidence="6">The sequence shown here is derived from an EMBL/GenBank/DDBJ whole genome shotgun (WGS) entry which is preliminary data.</text>
</comment>
<reference evidence="6 7" key="1">
    <citation type="submission" date="2017-06" db="EMBL/GenBank/DDBJ databases">
        <title>Draft Genome Sequence of Natranaerobius trueperi halophilic, alkalithermophilic bacteria from soda lakes.</title>
        <authorList>
            <person name="Zhao B."/>
        </authorList>
    </citation>
    <scope>NUCLEOTIDE SEQUENCE [LARGE SCALE GENOMIC DNA]</scope>
    <source>
        <strain evidence="6 7">DSM 18760</strain>
    </source>
</reference>
<dbReference type="AlphaFoldDB" id="A0A226BW49"/>
<sequence length="211" mass="22561">MIFMSLILIGAGNHCKAVIDIVKMNNEKIIGIVDDDSNLHESKLLDIPVIGNLDKIEQFDENEVKLIITIGKPYIRKTIYENFLNKGYTFANAVHPNTCISNYACLGNGVIINSGTAIHPDVKIKDNVIIGLNSTISHDSLVDLHSHISPGVNIAGGTTIGSSVDIGINASIIQNIKIGDKSIIGAGAVVVDDIQEKCTAVGVPAKPIKFH</sequence>
<dbReference type="RefSeq" id="WP_089024052.1">
    <property type="nucleotide sequence ID" value="NZ_NIQC01000023.1"/>
</dbReference>
<evidence type="ECO:0000256" key="4">
    <source>
        <dbReference type="PIRSR" id="PIRSR620019-2"/>
    </source>
</evidence>
<evidence type="ECO:0000256" key="2">
    <source>
        <dbReference type="ARBA" id="ARBA00022737"/>
    </source>
</evidence>
<dbReference type="PROSITE" id="PS00101">
    <property type="entry name" value="HEXAPEP_TRANSFERASES"/>
    <property type="match status" value="1"/>
</dbReference>
<evidence type="ECO:0000313" key="7">
    <source>
        <dbReference type="Proteomes" id="UP000214588"/>
    </source>
</evidence>
<dbReference type="InterPro" id="IPR018357">
    <property type="entry name" value="Hexapep_transf_CS"/>
</dbReference>
<feature type="active site" description="Proton acceptor" evidence="3">
    <location>
        <position position="138"/>
    </location>
</feature>
<dbReference type="PANTHER" id="PTHR43300">
    <property type="entry name" value="ACETYLTRANSFERASE"/>
    <property type="match status" value="1"/>
</dbReference>
<evidence type="ECO:0000313" key="6">
    <source>
        <dbReference type="EMBL" id="OWZ83226.1"/>
    </source>
</evidence>
<dbReference type="PANTHER" id="PTHR43300:SF7">
    <property type="entry name" value="UDP-N-ACETYLBACILLOSAMINE N-ACETYLTRANSFERASE"/>
    <property type="match status" value="1"/>
</dbReference>
<dbReference type="InterPro" id="IPR011004">
    <property type="entry name" value="Trimer_LpxA-like_sf"/>
</dbReference>
<gene>
    <name evidence="6" type="ORF">CDO51_09605</name>
</gene>
<feature type="binding site" evidence="4">
    <location>
        <position position="71"/>
    </location>
    <ligand>
        <name>substrate</name>
    </ligand>
</feature>
<protein>
    <submittedName>
        <fullName evidence="6">Serine acetyltransferase</fullName>
    </submittedName>
</protein>
<dbReference type="InterPro" id="IPR050179">
    <property type="entry name" value="Trans_hexapeptide_repeat"/>
</dbReference>
<dbReference type="NCBIfam" id="TIGR03570">
    <property type="entry name" value="NeuD_NnaD"/>
    <property type="match status" value="1"/>
</dbReference>
<dbReference type="InterPro" id="IPR041561">
    <property type="entry name" value="PglD_N"/>
</dbReference>
<dbReference type="SUPFAM" id="SSF51161">
    <property type="entry name" value="Trimeric LpxA-like enzymes"/>
    <property type="match status" value="1"/>
</dbReference>
<dbReference type="GO" id="GO:0016740">
    <property type="term" value="F:transferase activity"/>
    <property type="evidence" value="ECO:0007669"/>
    <property type="project" value="UniProtKB-KW"/>
</dbReference>
<feature type="binding site" evidence="4">
    <location>
        <position position="147"/>
    </location>
    <ligand>
        <name>acetyl-CoA</name>
        <dbReference type="ChEBI" id="CHEBI:57288"/>
    </ligand>
</feature>
<evidence type="ECO:0000259" key="5">
    <source>
        <dbReference type="Pfam" id="PF17836"/>
    </source>
</evidence>
<feature type="binding site" evidence="4">
    <location>
        <position position="168"/>
    </location>
    <ligand>
        <name>acetyl-CoA</name>
        <dbReference type="ChEBI" id="CHEBI:57288"/>
    </ligand>
</feature>
<proteinExistence type="predicted"/>
<dbReference type="Gene3D" id="2.160.10.10">
    <property type="entry name" value="Hexapeptide repeat proteins"/>
    <property type="match status" value="2"/>
</dbReference>
<accession>A0A226BW49</accession>
<dbReference type="EMBL" id="NIQC01000023">
    <property type="protein sequence ID" value="OWZ83226.1"/>
    <property type="molecule type" value="Genomic_DNA"/>
</dbReference>